<name>A0A8S5S1S8_9CAUD</name>
<accession>A0A8S5S1S8</accession>
<organism evidence="1">
    <name type="scientific">Podoviridae sp. ct8Lf7</name>
    <dbReference type="NCBI Taxonomy" id="2827723"/>
    <lineage>
        <taxon>Viruses</taxon>
        <taxon>Duplodnaviria</taxon>
        <taxon>Heunggongvirae</taxon>
        <taxon>Uroviricota</taxon>
        <taxon>Caudoviricetes</taxon>
    </lineage>
</organism>
<reference evidence="1" key="1">
    <citation type="journal article" date="2021" name="Proc. Natl. Acad. Sci. U.S.A.">
        <title>A Catalog of Tens of Thousands of Viruses from Human Metagenomes Reveals Hidden Associations with Chronic Diseases.</title>
        <authorList>
            <person name="Tisza M.J."/>
            <person name="Buck C.B."/>
        </authorList>
    </citation>
    <scope>NUCLEOTIDE SEQUENCE</scope>
    <source>
        <strain evidence="1">Ct8Lf7</strain>
    </source>
</reference>
<dbReference type="EMBL" id="BK032511">
    <property type="protein sequence ID" value="DAF44671.1"/>
    <property type="molecule type" value="Genomic_DNA"/>
</dbReference>
<evidence type="ECO:0000313" key="1">
    <source>
        <dbReference type="EMBL" id="DAF44671.1"/>
    </source>
</evidence>
<proteinExistence type="predicted"/>
<protein>
    <submittedName>
        <fullName evidence="1">Uncharacterized protein</fullName>
    </submittedName>
</protein>
<sequence>MFLDNLKEYGVNFRLFDSTSELNSWISNSLQEKNATYVVRLLSDNRIL</sequence>